<evidence type="ECO:0000256" key="1">
    <source>
        <dbReference type="ARBA" id="ARBA00022729"/>
    </source>
</evidence>
<dbReference type="PROSITE" id="PS51272">
    <property type="entry name" value="SLH"/>
    <property type="match status" value="3"/>
</dbReference>
<dbReference type="Proteomes" id="UP000743001">
    <property type="component" value="Unassembled WGS sequence"/>
</dbReference>
<dbReference type="InterPro" id="IPR001119">
    <property type="entry name" value="SLH_dom"/>
</dbReference>
<dbReference type="PANTHER" id="PTHR43308">
    <property type="entry name" value="OUTER MEMBRANE PROTEIN ALPHA-RELATED"/>
    <property type="match status" value="1"/>
</dbReference>
<dbReference type="NCBIfam" id="TIGR02059">
    <property type="entry name" value="swm_rep_I"/>
    <property type="match status" value="4"/>
</dbReference>
<dbReference type="Pfam" id="PF13753">
    <property type="entry name" value="SWM_repeat"/>
    <property type="match status" value="4"/>
</dbReference>
<keyword evidence="1" id="KW-0732">Signal</keyword>
<dbReference type="InterPro" id="IPR032812">
    <property type="entry name" value="SbsA_Ig"/>
</dbReference>
<keyword evidence="4" id="KW-1185">Reference proteome</keyword>
<feature type="domain" description="SLH" evidence="2">
    <location>
        <begin position="1044"/>
        <end position="1105"/>
    </location>
</feature>
<feature type="domain" description="SLH" evidence="2">
    <location>
        <begin position="976"/>
        <end position="1039"/>
    </location>
</feature>
<dbReference type="InterPro" id="IPR011801">
    <property type="entry name" value="Swm_rep_I_cyn"/>
</dbReference>
<organism evidence="3 4">
    <name type="scientific">Paenibacillus brevis</name>
    <dbReference type="NCBI Taxonomy" id="2841508"/>
    <lineage>
        <taxon>Bacteria</taxon>
        <taxon>Bacillati</taxon>
        <taxon>Bacillota</taxon>
        <taxon>Bacilli</taxon>
        <taxon>Bacillales</taxon>
        <taxon>Paenibacillaceae</taxon>
        <taxon>Paenibacillus</taxon>
    </lineage>
</organism>
<accession>A0ABS6FLM2</accession>
<feature type="domain" description="SLH" evidence="2">
    <location>
        <begin position="915"/>
        <end position="975"/>
    </location>
</feature>
<evidence type="ECO:0000313" key="4">
    <source>
        <dbReference type="Proteomes" id="UP000743001"/>
    </source>
</evidence>
<protein>
    <submittedName>
        <fullName evidence="3">S-layer homology domain-containing protein</fullName>
    </submittedName>
</protein>
<comment type="caution">
    <text evidence="3">The sequence shown here is derived from an EMBL/GenBank/DDBJ whole genome shotgun (WGS) entry which is preliminary data.</text>
</comment>
<dbReference type="Pfam" id="PF00395">
    <property type="entry name" value="SLH"/>
    <property type="match status" value="3"/>
</dbReference>
<dbReference type="InterPro" id="IPR051465">
    <property type="entry name" value="Cell_Envelope_Struct_Comp"/>
</dbReference>
<evidence type="ECO:0000259" key="2">
    <source>
        <dbReference type="PROSITE" id="PS51272"/>
    </source>
</evidence>
<proteinExistence type="predicted"/>
<dbReference type="PANTHER" id="PTHR43308:SF5">
    <property type="entry name" value="S-LAYER PROTEIN _ PEPTIDOGLYCAN ENDO-BETA-N-ACETYLGLUCOSAMINIDASE"/>
    <property type="match status" value="1"/>
</dbReference>
<dbReference type="EMBL" id="JAHLQJ010000002">
    <property type="protein sequence ID" value="MBU5670938.1"/>
    <property type="molecule type" value="Genomic_DNA"/>
</dbReference>
<dbReference type="Pfam" id="PF13205">
    <property type="entry name" value="Big_5"/>
    <property type="match status" value="2"/>
</dbReference>
<name>A0ABS6FLM2_9BACL</name>
<dbReference type="InterPro" id="IPR028059">
    <property type="entry name" value="SWM_rpt"/>
</dbReference>
<evidence type="ECO:0000313" key="3">
    <source>
        <dbReference type="EMBL" id="MBU5670938.1"/>
    </source>
</evidence>
<sequence length="1105" mass="117746">MKKRISTVVGVIIAFNMLFGTLFGGIGTAQAASVQVTAPTAAVSPTGNNVPIDAQLWVKFAGMDVRTNGKQTYTISRNTGSYIDKAEVTVTQDVYTDYIALTPPTNLLYGTTYTVTFPEAAFIVGDNGTESPRIEWSFTTMSGSSQTLAATSFTPSNGSSNISANVSPQVTFNRNVKLNPSLANGGITLRKTSNSAAVQIKAEAVNNYVKIDPLYDLEQGSSYYIEIPNNGIADAQYGNYYGGLSGSNRWTFTTASIDKTAPVLQSTKMYNNTSILLTYNEALSSYSAGSGTGFTVTVNGEERRISYVNVSGYSVYVNLETGVAVGQDVKISYSGQIIRDAAGNPAASFSSQTVTNGVDSVSPKPRDGYASTNSVTLYFSDSIKSPSKYAYEQFKVMGDDRQKQISSISHSGSTITLYLSNTITNGEVIKVSYQPGSYPLQDYRGWEIAAFSDYFVRNYNDTVAPIFKSAEGSDRTVILNYNEALGTTSLPAKSQFSVLANNAPIYVNAVEIVSNRVILTLASSFTQNQNVTVSYVPGTSGIADLNGNRAGYINLEPVAYKATAEGIQSISVTGDLLTIVYTKSLKSITMLPVNQFSVKVDNQIVGVVSAAVSGNAVTLKLGSAVRAGQVVSLSYLVGASPLYDIDGNLLKSYTDVAVVNTASGQNGQITSPNGNQPSSLTLMSNNDFGVPGYLLSLNGAQTSDSRSKYGEVIKRYTIDNAQLQASYKYLRDTNATAKRIIFEVPSSEKAAEVAIPIASLMEMYTSGQKATFAVKYNTVLYDLPLEKVSYTEISRALVAGNLSNVYLLIQLAPVTKVYMPTLNSVNGVTISPLTDPVQIDLSAYSGTATQTAAVMASGEVYIKASPNTYGAETTLIQYDLVSRVPAYLPSSKTNVGSLLVFKGKVTGNMVVGPAAGFASFPDLGNHWASKDIKELASKLIIGPQSNGKFEPNKNITRGEFATYIVKGLGLSKDVNNAQRFPDVVPGSEIAAYIGAAAKAGIINGNTDGTFKPNNYITREQMALMMVRAMEYSGYSITSGYSSAQTLSKFKDSAKVQAKDTVAKAVNEGVIQGISVGSGYQFQPAGNASRAQAAVMLKRVLDKLAE</sequence>
<reference evidence="3 4" key="1">
    <citation type="submission" date="2021-06" db="EMBL/GenBank/DDBJ databases">
        <authorList>
            <person name="Sun Q."/>
            <person name="Li D."/>
        </authorList>
    </citation>
    <scope>NUCLEOTIDE SEQUENCE [LARGE SCALE GENOMIC DNA]</scope>
    <source>
        <strain evidence="3 4">MSJ-6</strain>
    </source>
</reference>
<gene>
    <name evidence="3" type="ORF">KQJ23_03735</name>
</gene>
<dbReference type="RefSeq" id="WP_216477322.1">
    <property type="nucleotide sequence ID" value="NZ_JAHLQJ010000002.1"/>
</dbReference>